<accession>A0AAV7R8F4</accession>
<reference evidence="2" key="1">
    <citation type="journal article" date="2022" name="bioRxiv">
        <title>Sequencing and chromosome-scale assembly of the giantPleurodeles waltlgenome.</title>
        <authorList>
            <person name="Brown T."/>
            <person name="Elewa A."/>
            <person name="Iarovenko S."/>
            <person name="Subramanian E."/>
            <person name="Araus A.J."/>
            <person name="Petzold A."/>
            <person name="Susuki M."/>
            <person name="Suzuki K.-i.T."/>
            <person name="Hayashi T."/>
            <person name="Toyoda A."/>
            <person name="Oliveira C."/>
            <person name="Osipova E."/>
            <person name="Leigh N.D."/>
            <person name="Simon A."/>
            <person name="Yun M.H."/>
        </authorList>
    </citation>
    <scope>NUCLEOTIDE SEQUENCE</scope>
    <source>
        <strain evidence="2">20211129_DDA</strain>
        <tissue evidence="2">Liver</tissue>
    </source>
</reference>
<evidence type="ECO:0000256" key="1">
    <source>
        <dbReference type="SAM" id="MobiDB-lite"/>
    </source>
</evidence>
<keyword evidence="3" id="KW-1185">Reference proteome</keyword>
<name>A0AAV7R8F4_PLEWA</name>
<proteinExistence type="predicted"/>
<feature type="compositionally biased region" description="Acidic residues" evidence="1">
    <location>
        <begin position="32"/>
        <end position="45"/>
    </location>
</feature>
<dbReference type="EMBL" id="JANPWB010000009">
    <property type="protein sequence ID" value="KAJ1148388.1"/>
    <property type="molecule type" value="Genomic_DNA"/>
</dbReference>
<protein>
    <submittedName>
        <fullName evidence="2">Uncharacterized protein</fullName>
    </submittedName>
</protein>
<feature type="region of interest" description="Disordered" evidence="1">
    <location>
        <begin position="32"/>
        <end position="66"/>
    </location>
</feature>
<evidence type="ECO:0000313" key="2">
    <source>
        <dbReference type="EMBL" id="KAJ1148388.1"/>
    </source>
</evidence>
<dbReference type="AlphaFoldDB" id="A0AAV7R8F4"/>
<organism evidence="2 3">
    <name type="scientific">Pleurodeles waltl</name>
    <name type="common">Iberian ribbed newt</name>
    <dbReference type="NCBI Taxonomy" id="8319"/>
    <lineage>
        <taxon>Eukaryota</taxon>
        <taxon>Metazoa</taxon>
        <taxon>Chordata</taxon>
        <taxon>Craniata</taxon>
        <taxon>Vertebrata</taxon>
        <taxon>Euteleostomi</taxon>
        <taxon>Amphibia</taxon>
        <taxon>Batrachia</taxon>
        <taxon>Caudata</taxon>
        <taxon>Salamandroidea</taxon>
        <taxon>Salamandridae</taxon>
        <taxon>Pleurodelinae</taxon>
        <taxon>Pleurodeles</taxon>
    </lineage>
</organism>
<dbReference type="Proteomes" id="UP001066276">
    <property type="component" value="Chromosome 5"/>
</dbReference>
<gene>
    <name evidence="2" type="ORF">NDU88_001225</name>
</gene>
<comment type="caution">
    <text evidence="2">The sequence shown here is derived from an EMBL/GenBank/DDBJ whole genome shotgun (WGS) entry which is preliminary data.</text>
</comment>
<sequence>MASNRVRAGKRKGNDPELSQLLKLVLVKLGNEDSDSGDAASEVEDNVAGTSRPRRSNAAPCAVLHL</sequence>
<evidence type="ECO:0000313" key="3">
    <source>
        <dbReference type="Proteomes" id="UP001066276"/>
    </source>
</evidence>